<dbReference type="InterPro" id="IPR041504">
    <property type="entry name" value="AidB_N"/>
</dbReference>
<comment type="caution">
    <text evidence="10">The sequence shown here is derived from an EMBL/GenBank/DDBJ whole genome shotgun (WGS) entry which is preliminary data.</text>
</comment>
<keyword evidence="5" id="KW-0560">Oxidoreductase</keyword>
<dbReference type="InterPro" id="IPR053998">
    <property type="entry name" value="ACDH-11_C"/>
</dbReference>
<dbReference type="PROSITE" id="PS00073">
    <property type="entry name" value="ACYL_COA_DH_2"/>
    <property type="match status" value="1"/>
</dbReference>
<dbReference type="SUPFAM" id="SSF47203">
    <property type="entry name" value="Acyl-CoA dehydrogenase C-terminal domain-like"/>
    <property type="match status" value="1"/>
</dbReference>
<keyword evidence="4 5" id="KW-0274">FAD</keyword>
<evidence type="ECO:0000259" key="8">
    <source>
        <dbReference type="Pfam" id="PF18158"/>
    </source>
</evidence>
<evidence type="ECO:0000259" key="9">
    <source>
        <dbReference type="Pfam" id="PF22217"/>
    </source>
</evidence>
<dbReference type="RefSeq" id="XP_031025807.1">
    <property type="nucleotide sequence ID" value="XM_031168163.1"/>
</dbReference>
<dbReference type="OrthoDB" id="10251155at2759"/>
<dbReference type="InterPro" id="IPR006091">
    <property type="entry name" value="Acyl-CoA_Oxase/DH_mid-dom"/>
</dbReference>
<evidence type="ECO:0000259" key="6">
    <source>
        <dbReference type="Pfam" id="PF00441"/>
    </source>
</evidence>
<dbReference type="Proteomes" id="UP000319731">
    <property type="component" value="Unassembled WGS sequence"/>
</dbReference>
<evidence type="ECO:0000256" key="5">
    <source>
        <dbReference type="RuleBase" id="RU362125"/>
    </source>
</evidence>
<dbReference type="GO" id="GO:0003995">
    <property type="term" value="F:acyl-CoA dehydrogenase activity"/>
    <property type="evidence" value="ECO:0007669"/>
    <property type="project" value="InterPro"/>
</dbReference>
<feature type="domain" description="Acyl-CoA dehydrogenase/oxidase C-terminal" evidence="6">
    <location>
        <begin position="262"/>
        <end position="429"/>
    </location>
</feature>
<dbReference type="Gene3D" id="2.40.110.20">
    <property type="match status" value="1"/>
</dbReference>
<evidence type="ECO:0000256" key="2">
    <source>
        <dbReference type="ARBA" id="ARBA00009347"/>
    </source>
</evidence>
<feature type="domain" description="Acyl-CoA oxidase/dehydrogenase middle" evidence="7">
    <location>
        <begin position="150"/>
        <end position="253"/>
    </location>
</feature>
<comment type="similarity">
    <text evidence="2 5">Belongs to the acyl-CoA dehydrogenase family.</text>
</comment>
<keyword evidence="3 5" id="KW-0285">Flavoprotein</keyword>
<dbReference type="PANTHER" id="PTHR42707:SF2">
    <property type="entry name" value="ACD11 DEHYDROGENASE"/>
    <property type="match status" value="1"/>
</dbReference>
<dbReference type="AlphaFoldDB" id="A0A507C188"/>
<evidence type="ECO:0000256" key="3">
    <source>
        <dbReference type="ARBA" id="ARBA00022630"/>
    </source>
</evidence>
<reference evidence="10 11" key="1">
    <citation type="journal article" date="2019" name="Sci. Rep.">
        <title>Comparative genomics of chytrid fungi reveal insights into the obligate biotrophic and pathogenic lifestyle of Synchytrium endobioticum.</title>
        <authorList>
            <person name="van de Vossenberg B.T.L.H."/>
            <person name="Warris S."/>
            <person name="Nguyen H.D.T."/>
            <person name="van Gent-Pelzer M.P.E."/>
            <person name="Joly D.L."/>
            <person name="van de Geest H.C."/>
            <person name="Bonants P.J.M."/>
            <person name="Smith D.S."/>
            <person name="Levesque C.A."/>
            <person name="van der Lee T.A.J."/>
        </authorList>
    </citation>
    <scope>NUCLEOTIDE SEQUENCE [LARGE SCALE GENOMIC DNA]</scope>
    <source>
        <strain evidence="10 11">JEL517</strain>
    </source>
</reference>
<comment type="cofactor">
    <cofactor evidence="1 5">
        <name>FAD</name>
        <dbReference type="ChEBI" id="CHEBI:57692"/>
    </cofactor>
</comment>
<evidence type="ECO:0000313" key="11">
    <source>
        <dbReference type="Proteomes" id="UP000319731"/>
    </source>
</evidence>
<gene>
    <name evidence="10" type="ORF">SmJEL517_g02235</name>
</gene>
<evidence type="ECO:0000256" key="4">
    <source>
        <dbReference type="ARBA" id="ARBA00022827"/>
    </source>
</evidence>
<dbReference type="PANTHER" id="PTHR42707">
    <property type="entry name" value="ACYL-COA DEHYDROGENASE"/>
    <property type="match status" value="1"/>
</dbReference>
<dbReference type="InterPro" id="IPR036250">
    <property type="entry name" value="AcylCo_DH-like_C"/>
</dbReference>
<dbReference type="InterPro" id="IPR006089">
    <property type="entry name" value="Acyl-CoA_DH_CS"/>
</dbReference>
<dbReference type="SUPFAM" id="SSF56645">
    <property type="entry name" value="Acyl-CoA dehydrogenase NM domain-like"/>
    <property type="match status" value="1"/>
</dbReference>
<dbReference type="GeneID" id="42003460"/>
<name>A0A507C188_9FUNG</name>
<dbReference type="Pfam" id="PF18158">
    <property type="entry name" value="AidB_N"/>
    <property type="match status" value="1"/>
</dbReference>
<keyword evidence="11" id="KW-1185">Reference proteome</keyword>
<feature type="domain" description="Adaptive response protein AidB N-terminal" evidence="8">
    <location>
        <begin position="35"/>
        <end position="140"/>
    </location>
</feature>
<dbReference type="EMBL" id="QEAO01000009">
    <property type="protein sequence ID" value="TPX35280.1"/>
    <property type="molecule type" value="Genomic_DNA"/>
</dbReference>
<dbReference type="InterPro" id="IPR052904">
    <property type="entry name" value="Acyl-CoA_dehydrogenase-like"/>
</dbReference>
<evidence type="ECO:0000256" key="1">
    <source>
        <dbReference type="ARBA" id="ARBA00001974"/>
    </source>
</evidence>
<dbReference type="Gene3D" id="1.20.140.10">
    <property type="entry name" value="Butyryl-CoA Dehydrogenase, subunit A, domain 3"/>
    <property type="match status" value="1"/>
</dbReference>
<dbReference type="Gene3D" id="6.10.250.600">
    <property type="match status" value="1"/>
</dbReference>
<evidence type="ECO:0000313" key="10">
    <source>
        <dbReference type="EMBL" id="TPX35280.1"/>
    </source>
</evidence>
<dbReference type="Pfam" id="PF00441">
    <property type="entry name" value="Acyl-CoA_dh_1"/>
    <property type="match status" value="1"/>
</dbReference>
<sequence length="566" mass="62215">MKYWNMECEQRSDVIFAAGLFAPAYRAKSDFAYFVRNAEQHLPAIQSYDHWGKRVDILRTSEGWRKLKDLACTEGINSIAYEGKYGEYDRVYHFAKYWLYSPSSVMFVCPLGMTDGAARLIELCDDDELKQNAFQHLTSRDPKQFWTSGQWMTEKSGGSDISNTETVATPIDAANNVWALNGFKWFCSGCDGDMAMLLARPTDSSGGPGSKGLSLYYAETKTNGKSNGVRFHRLKHKLGTKAVPSAEILLDNMVAKRVGAPGRGVATISTILNITRLHNAVRPAAAVSRALAICRDFARKRNIGATPLTKLSLHSRTLAQIALSYRIMTHFTFYAIRILGKVEHASRQPIAQRVVGWQDDAVLLRLLTPIAKGFVAKLASAALTEACECLGGNGYSEETLLPRLLRDSIVSSIWEGTTNVLGMDVLRALKDANTLPTYSAAVLSCLKSPHPQLASCAVTVKNYLSDIQAHIAQINSTLNPEDVDASARELLMSMGRTLSCALMIEHATATNNEADVIAARRYASMVETGVEPRLLRMRNAVERREDDIIAMGESSSSAAFGPPARL</sequence>
<accession>A0A507C188</accession>
<organism evidence="10 11">
    <name type="scientific">Synchytrium microbalum</name>
    <dbReference type="NCBI Taxonomy" id="1806994"/>
    <lineage>
        <taxon>Eukaryota</taxon>
        <taxon>Fungi</taxon>
        <taxon>Fungi incertae sedis</taxon>
        <taxon>Chytridiomycota</taxon>
        <taxon>Chytridiomycota incertae sedis</taxon>
        <taxon>Chytridiomycetes</taxon>
        <taxon>Synchytriales</taxon>
        <taxon>Synchytriaceae</taxon>
        <taxon>Synchytrium</taxon>
    </lineage>
</organism>
<dbReference type="Pfam" id="PF22217">
    <property type="entry name" value="ACDH-11_C"/>
    <property type="match status" value="1"/>
</dbReference>
<dbReference type="InterPro" id="IPR009075">
    <property type="entry name" value="AcylCo_DH/oxidase_C"/>
</dbReference>
<feature type="domain" description="Acyl-CoA dehydrogenase 11-like C-terminal" evidence="9">
    <location>
        <begin position="435"/>
        <end position="523"/>
    </location>
</feature>
<dbReference type="STRING" id="1806994.A0A507C188"/>
<evidence type="ECO:0000259" key="7">
    <source>
        <dbReference type="Pfam" id="PF02770"/>
    </source>
</evidence>
<dbReference type="InterPro" id="IPR009100">
    <property type="entry name" value="AcylCoA_DH/oxidase_NM_dom_sf"/>
</dbReference>
<protein>
    <submittedName>
        <fullName evidence="10">Uncharacterized protein</fullName>
    </submittedName>
</protein>
<proteinExistence type="inferred from homology"/>
<dbReference type="Pfam" id="PF02770">
    <property type="entry name" value="Acyl-CoA_dh_M"/>
    <property type="match status" value="1"/>
</dbReference>